<comment type="similarity">
    <text evidence="2">Belongs to the SusD family.</text>
</comment>
<comment type="subcellular location">
    <subcellularLocation>
        <location evidence="1">Cell outer membrane</location>
    </subcellularLocation>
</comment>
<gene>
    <name evidence="9" type="ORF">BDD43_3123</name>
</gene>
<evidence type="ECO:0000256" key="5">
    <source>
        <dbReference type="ARBA" id="ARBA00023237"/>
    </source>
</evidence>
<dbReference type="Pfam" id="PF14322">
    <property type="entry name" value="SusD-like_3"/>
    <property type="match status" value="1"/>
</dbReference>
<dbReference type="Pfam" id="PF07980">
    <property type="entry name" value="SusD_RagB"/>
    <property type="match status" value="1"/>
</dbReference>
<dbReference type="SUPFAM" id="SSF48452">
    <property type="entry name" value="TPR-like"/>
    <property type="match status" value="1"/>
</dbReference>
<comment type="caution">
    <text evidence="9">The sequence shown here is derived from an EMBL/GenBank/DDBJ whole genome shotgun (WGS) entry which is preliminary data.</text>
</comment>
<sequence>MKKYRYILSMAVLLFCSLISCKKDFLSVVPLGKQVAVTTSDYGLIMNNQDMYLANPTGGWAGPALMGDDVSAEATYFNSAQARSQQAFKWGDDIYQPSDTPTDLRNWITNLYLCNKVINEVMSSTGGTAQQKSALQAEARASRAWLYFQFVNYYGKPYKASTAATDPAFPIITTADVTANGYSRNSVQEVYDFIVNDLTTAIPNLPVQNTSATRFARPAAEGLLGKVYLFMNNGSAALTQITAALTDNAAATTPARLYDYNKEFAVGGKFYPITTNGPTNSPEVNYTDVTESVLAYTFFNGNYNGNSFGSDFIVLSPQAVALFAPSDLRLNFYTAHYINNVVNPSGRLAKYKAFGTPYAKYGLQISELYLLSAEAKARLNNLSGAETDIETLRKCRMPVANATVPAAIVASQPALLQYIFDEREREFATQGYRWFDMRRISVDPLLTAPTYNHILYNDATSTNTTIYPLSPVRLTQRLSPYIMLSNPQFTDNP</sequence>
<evidence type="ECO:0000259" key="7">
    <source>
        <dbReference type="Pfam" id="PF07980"/>
    </source>
</evidence>
<reference evidence="9 10" key="1">
    <citation type="submission" date="2018-10" db="EMBL/GenBank/DDBJ databases">
        <title>Genomic Encyclopedia of Archaeal and Bacterial Type Strains, Phase II (KMG-II): from individual species to whole genera.</title>
        <authorList>
            <person name="Goeker M."/>
        </authorList>
    </citation>
    <scope>NUCLEOTIDE SEQUENCE [LARGE SCALE GENOMIC DNA]</scope>
    <source>
        <strain evidence="9 10">DSM 18602</strain>
    </source>
</reference>
<keyword evidence="3 6" id="KW-0732">Signal</keyword>
<evidence type="ECO:0000259" key="8">
    <source>
        <dbReference type="Pfam" id="PF14322"/>
    </source>
</evidence>
<dbReference type="RefSeq" id="WP_211339680.1">
    <property type="nucleotide sequence ID" value="NZ_RBKU01000001.1"/>
</dbReference>
<feature type="domain" description="RagB/SusD" evidence="7">
    <location>
        <begin position="363"/>
        <end position="446"/>
    </location>
</feature>
<proteinExistence type="inferred from homology"/>
<dbReference type="Proteomes" id="UP000268007">
    <property type="component" value="Unassembled WGS sequence"/>
</dbReference>
<protein>
    <submittedName>
        <fullName evidence="9">SusD-like starch-binding protein associating with outer membrane</fullName>
    </submittedName>
</protein>
<dbReference type="EMBL" id="RBKU01000001">
    <property type="protein sequence ID" value="RKR82928.1"/>
    <property type="molecule type" value="Genomic_DNA"/>
</dbReference>
<evidence type="ECO:0000256" key="6">
    <source>
        <dbReference type="SAM" id="SignalP"/>
    </source>
</evidence>
<feature type="domain" description="SusD-like N-terminal" evidence="8">
    <location>
        <begin position="86"/>
        <end position="229"/>
    </location>
</feature>
<dbReference type="InterPro" id="IPR033985">
    <property type="entry name" value="SusD-like_N"/>
</dbReference>
<keyword evidence="4" id="KW-0472">Membrane</keyword>
<evidence type="ECO:0000256" key="1">
    <source>
        <dbReference type="ARBA" id="ARBA00004442"/>
    </source>
</evidence>
<evidence type="ECO:0000313" key="9">
    <source>
        <dbReference type="EMBL" id="RKR82928.1"/>
    </source>
</evidence>
<dbReference type="InterPro" id="IPR012944">
    <property type="entry name" value="SusD_RagB_dom"/>
</dbReference>
<organism evidence="9 10">
    <name type="scientific">Mucilaginibacter gracilis</name>
    <dbReference type="NCBI Taxonomy" id="423350"/>
    <lineage>
        <taxon>Bacteria</taxon>
        <taxon>Pseudomonadati</taxon>
        <taxon>Bacteroidota</taxon>
        <taxon>Sphingobacteriia</taxon>
        <taxon>Sphingobacteriales</taxon>
        <taxon>Sphingobacteriaceae</taxon>
        <taxon>Mucilaginibacter</taxon>
    </lineage>
</organism>
<dbReference type="Gene3D" id="1.25.40.390">
    <property type="match status" value="1"/>
</dbReference>
<keyword evidence="10" id="KW-1185">Reference proteome</keyword>
<feature type="chain" id="PRO_5019824109" evidence="6">
    <location>
        <begin position="23"/>
        <end position="493"/>
    </location>
</feature>
<name>A0A495J3H7_9SPHI</name>
<evidence type="ECO:0000256" key="4">
    <source>
        <dbReference type="ARBA" id="ARBA00023136"/>
    </source>
</evidence>
<dbReference type="InterPro" id="IPR011990">
    <property type="entry name" value="TPR-like_helical_dom_sf"/>
</dbReference>
<dbReference type="PROSITE" id="PS51257">
    <property type="entry name" value="PROKAR_LIPOPROTEIN"/>
    <property type="match status" value="1"/>
</dbReference>
<evidence type="ECO:0000256" key="3">
    <source>
        <dbReference type="ARBA" id="ARBA00022729"/>
    </source>
</evidence>
<evidence type="ECO:0000313" key="10">
    <source>
        <dbReference type="Proteomes" id="UP000268007"/>
    </source>
</evidence>
<dbReference type="AlphaFoldDB" id="A0A495J3H7"/>
<accession>A0A495J3H7</accession>
<dbReference type="GO" id="GO:0009279">
    <property type="term" value="C:cell outer membrane"/>
    <property type="evidence" value="ECO:0007669"/>
    <property type="project" value="UniProtKB-SubCell"/>
</dbReference>
<keyword evidence="5" id="KW-0998">Cell outer membrane</keyword>
<evidence type="ECO:0000256" key="2">
    <source>
        <dbReference type="ARBA" id="ARBA00006275"/>
    </source>
</evidence>
<feature type="signal peptide" evidence="6">
    <location>
        <begin position="1"/>
        <end position="22"/>
    </location>
</feature>